<feature type="binding site" evidence="10 13">
    <location>
        <position position="75"/>
    </location>
    <ligand>
        <name>Mn(2+)</name>
        <dbReference type="ChEBI" id="CHEBI:29035"/>
        <label>2</label>
    </ligand>
</feature>
<dbReference type="GO" id="GO:0006096">
    <property type="term" value="P:glycolytic process"/>
    <property type="evidence" value="ECO:0007669"/>
    <property type="project" value="UniProtKB-UniRule"/>
</dbReference>
<keyword evidence="8 10" id="KW-0413">Isomerase</keyword>
<feature type="binding site" evidence="10 12">
    <location>
        <position position="204"/>
    </location>
    <ligand>
        <name>substrate</name>
    </ligand>
</feature>
<accession>A5CYN6</accession>
<feature type="binding site" evidence="10 12">
    <location>
        <position position="348"/>
    </location>
    <ligand>
        <name>substrate</name>
    </ligand>
</feature>
<feature type="domain" description="BPG-independent PGAM N-terminal" evidence="15">
    <location>
        <begin position="95"/>
        <end position="312"/>
    </location>
</feature>
<comment type="pathway">
    <text evidence="2 10">Carbohydrate degradation; glycolysis; pyruvate from D-glyceraldehyde 3-phosphate: step 3/5.</text>
</comment>
<dbReference type="CDD" id="cd16010">
    <property type="entry name" value="iPGM"/>
    <property type="match status" value="1"/>
</dbReference>
<evidence type="ECO:0000259" key="15">
    <source>
        <dbReference type="Pfam" id="PF06415"/>
    </source>
</evidence>
<dbReference type="InterPro" id="IPR006124">
    <property type="entry name" value="Metalloenzyme"/>
</dbReference>
<dbReference type="SUPFAM" id="SSF53649">
    <property type="entry name" value="Alkaline phosphatase-like"/>
    <property type="match status" value="1"/>
</dbReference>
<evidence type="ECO:0000256" key="2">
    <source>
        <dbReference type="ARBA" id="ARBA00004798"/>
    </source>
</evidence>
<dbReference type="PIRSF" id="PIRSF001492">
    <property type="entry name" value="IPGAM"/>
    <property type="match status" value="1"/>
</dbReference>
<feature type="binding site" evidence="10 13">
    <location>
        <position position="456"/>
    </location>
    <ligand>
        <name>Mn(2+)</name>
        <dbReference type="ChEBI" id="CHEBI:29035"/>
        <label>2</label>
    </ligand>
</feature>
<evidence type="ECO:0000256" key="5">
    <source>
        <dbReference type="ARBA" id="ARBA00022723"/>
    </source>
</evidence>
<dbReference type="PANTHER" id="PTHR31637">
    <property type="entry name" value="2,3-BISPHOSPHOGLYCERATE-INDEPENDENT PHOSPHOGLYCERATE MUTASE"/>
    <property type="match status" value="1"/>
</dbReference>
<evidence type="ECO:0000256" key="8">
    <source>
        <dbReference type="ARBA" id="ARBA00023235"/>
    </source>
</evidence>
<dbReference type="AlphaFoldDB" id="A5CYN6"/>
<evidence type="ECO:0000256" key="10">
    <source>
        <dbReference type="HAMAP-Rule" id="MF_01038"/>
    </source>
</evidence>
<dbReference type="InterPro" id="IPR011258">
    <property type="entry name" value="BPG-indep_PGM_N"/>
</dbReference>
<evidence type="ECO:0000256" key="6">
    <source>
        <dbReference type="ARBA" id="ARBA00023152"/>
    </source>
</evidence>
<feature type="binding site" evidence="10 12">
    <location>
        <position position="198"/>
    </location>
    <ligand>
        <name>substrate</name>
    </ligand>
</feature>
<dbReference type="FunFam" id="3.40.1450.10:FF:000001">
    <property type="entry name" value="2,3-bisphosphoglycerate-independent phosphoglycerate mutase"/>
    <property type="match status" value="1"/>
</dbReference>
<gene>
    <name evidence="16" type="primary">GpmI</name>
    <name evidence="10" type="synonym">gpmI</name>
    <name evidence="16" type="ordered locus">PTH_2720</name>
</gene>
<dbReference type="FunFam" id="3.40.720.10:FF:000001">
    <property type="entry name" value="2,3-bisphosphoglycerate-independent phosphoglycerate mutase"/>
    <property type="match status" value="1"/>
</dbReference>
<dbReference type="InterPro" id="IPR017850">
    <property type="entry name" value="Alkaline_phosphatase_core_sf"/>
</dbReference>
<comment type="function">
    <text evidence="10">Catalyzes the interconversion of 2-phosphoglycerate and 3-phosphoglycerate.</text>
</comment>
<dbReference type="EMBL" id="AP009389">
    <property type="protein sequence ID" value="BAF60901.1"/>
    <property type="molecule type" value="Genomic_DNA"/>
</dbReference>
<dbReference type="GO" id="GO:0043937">
    <property type="term" value="P:regulation of sporulation"/>
    <property type="evidence" value="ECO:0007669"/>
    <property type="project" value="UniProtKB-ARBA"/>
</dbReference>
<keyword evidence="6 10" id="KW-0324">Glycolysis</keyword>
<feature type="binding site" evidence="10 13">
    <location>
        <position position="25"/>
    </location>
    <ligand>
        <name>Mn(2+)</name>
        <dbReference type="ChEBI" id="CHEBI:29035"/>
        <label>2</label>
    </ligand>
</feature>
<comment type="similarity">
    <text evidence="3 10">Belongs to the BPG-independent phosphoglycerate mutase family.</text>
</comment>
<evidence type="ECO:0000256" key="12">
    <source>
        <dbReference type="PIRSR" id="PIRSR001492-2"/>
    </source>
</evidence>
<dbReference type="eggNOG" id="COG0696">
    <property type="taxonomic scope" value="Bacteria"/>
</dbReference>
<dbReference type="HAMAP" id="MF_01038">
    <property type="entry name" value="GpmI"/>
    <property type="match status" value="1"/>
</dbReference>
<feature type="binding site" evidence="10 12">
    <location>
        <begin position="166"/>
        <end position="167"/>
    </location>
    <ligand>
        <name>substrate</name>
    </ligand>
</feature>
<feature type="active site" description="Phosphoserine intermediate" evidence="10 11">
    <location>
        <position position="75"/>
    </location>
</feature>
<reference evidence="17" key="1">
    <citation type="journal article" date="2008" name="Genome Res.">
        <title>The genome of Pelotomaculum thermopropionicum reveals niche-associated evolution in anaerobic microbiota.</title>
        <authorList>
            <person name="Kosaka T."/>
            <person name="Kato S."/>
            <person name="Shimoyama T."/>
            <person name="Ishii S."/>
            <person name="Abe T."/>
            <person name="Watanabe K."/>
        </authorList>
    </citation>
    <scope>NUCLEOTIDE SEQUENCE [LARGE SCALE GENOMIC DNA]</scope>
    <source>
        <strain evidence="17">DSM 13744 / JCM 10971 / SI</strain>
    </source>
</reference>
<dbReference type="GO" id="GO:0030145">
    <property type="term" value="F:manganese ion binding"/>
    <property type="evidence" value="ECO:0007669"/>
    <property type="project" value="UniProtKB-UniRule"/>
</dbReference>
<evidence type="ECO:0000313" key="16">
    <source>
        <dbReference type="EMBL" id="BAF60901.1"/>
    </source>
</evidence>
<dbReference type="Gene3D" id="3.40.1450.10">
    <property type="entry name" value="BPG-independent phosphoglycerate mutase, domain B"/>
    <property type="match status" value="1"/>
</dbReference>
<evidence type="ECO:0000256" key="3">
    <source>
        <dbReference type="ARBA" id="ARBA00008819"/>
    </source>
</evidence>
<feature type="binding site" evidence="10 12">
    <location>
        <position position="136"/>
    </location>
    <ligand>
        <name>substrate</name>
    </ligand>
</feature>
<dbReference type="Pfam" id="PF01676">
    <property type="entry name" value="Metalloenzyme"/>
    <property type="match status" value="1"/>
</dbReference>
<organism evidence="16 17">
    <name type="scientific">Pelotomaculum thermopropionicum (strain DSM 13744 / JCM 10971 / SI)</name>
    <dbReference type="NCBI Taxonomy" id="370438"/>
    <lineage>
        <taxon>Bacteria</taxon>
        <taxon>Bacillati</taxon>
        <taxon>Bacillota</taxon>
        <taxon>Clostridia</taxon>
        <taxon>Eubacteriales</taxon>
        <taxon>Desulfotomaculaceae</taxon>
        <taxon>Pelotomaculum</taxon>
    </lineage>
</organism>
<protein>
    <recommendedName>
        <fullName evidence="9 10">2,3-bisphosphoglycerate-independent phosphoglycerate mutase</fullName>
        <shortName evidence="10">BPG-independent PGAM</shortName>
        <shortName evidence="10">Phosphoglyceromutase</shortName>
        <shortName evidence="10">iPGM</shortName>
        <ecNumber evidence="4 10">5.4.2.12</ecNumber>
    </recommendedName>
</protein>
<evidence type="ECO:0000256" key="9">
    <source>
        <dbReference type="ARBA" id="ARBA00071648"/>
    </source>
</evidence>
<evidence type="ECO:0000256" key="4">
    <source>
        <dbReference type="ARBA" id="ARBA00012026"/>
    </source>
</evidence>
<dbReference type="PANTHER" id="PTHR31637:SF0">
    <property type="entry name" value="2,3-BISPHOSPHOGLYCERATE-INDEPENDENT PHOSPHOGLYCERATE MUTASE"/>
    <property type="match status" value="1"/>
</dbReference>
<feature type="binding site" evidence="10 12">
    <location>
        <begin position="274"/>
        <end position="277"/>
    </location>
    <ligand>
        <name>substrate</name>
    </ligand>
</feature>
<keyword evidence="7 10" id="KW-0464">Manganese</keyword>
<keyword evidence="5 10" id="KW-0479">Metal-binding</keyword>
<dbReference type="EC" id="5.4.2.12" evidence="4 10"/>
<dbReference type="Proteomes" id="UP000006556">
    <property type="component" value="Chromosome"/>
</dbReference>
<name>A5CYN6_PELTS</name>
<evidence type="ECO:0000256" key="13">
    <source>
        <dbReference type="PIRSR" id="PIRSR001492-3"/>
    </source>
</evidence>
<evidence type="ECO:0000256" key="7">
    <source>
        <dbReference type="ARBA" id="ARBA00023211"/>
    </source>
</evidence>
<dbReference type="UniPathway" id="UPA00109">
    <property type="reaction ID" value="UER00186"/>
</dbReference>
<dbReference type="Pfam" id="PF06415">
    <property type="entry name" value="iPGM_N"/>
    <property type="match status" value="1"/>
</dbReference>
<sequence>MKEDVAATPCGRYAGGRPLVLVVLDGWGLSSNVRGNAIALASTPNFKSFLAGYPHCALSCSGEDVGLPEGQMGNSEVGHLNIGAGRVVYQELTRISRAIKDGTFFKNEVLLEAVRYARENNKALHLMGLLSDGGVHSHISHLFALLDLAARENMRNVFVHAFLDGRDVPPANAKEYFEQLRKKLGELGFGAVATVMGRYYAMDRDRRWDRTERAYNAMVLGEGIQATSPLEAVDLGYGRDETDEFIQPTVVVNGSGGPAAKIMKGDAVIFFNFRPDRARQITRAFVDEDFTGFARKQGYPAVHFTCMTLYDKTIKAPVAFQPQELRNTLGEVLSRHGMTQLRLAETEKYAHVTFFFNGGLEKPYPGEDRILVPSPRVATYDLKPEMSANEVTGTFLERLASGKYDVIIMNYANPDMVGHTGDMKATVKAIETIDRCLGKVARAVLEKDGTLLITADHGNADEMVDEEGQPHTAHTTSPVPFILIGRDTAGIALRDGSLRDVAPTILHLLGIPKPAEMTGQTLITREANVHPLEKCCRQEEKQAPA</sequence>
<dbReference type="KEGG" id="pth:PTH_2720"/>
<dbReference type="Gene3D" id="3.40.720.10">
    <property type="entry name" value="Alkaline Phosphatase, subunit A"/>
    <property type="match status" value="1"/>
</dbReference>
<feature type="binding site" evidence="10 13">
    <location>
        <position position="474"/>
    </location>
    <ligand>
        <name>Mn(2+)</name>
        <dbReference type="ChEBI" id="CHEBI:29035"/>
        <label>1</label>
    </ligand>
</feature>
<dbReference type="NCBIfam" id="TIGR01307">
    <property type="entry name" value="pgm_bpd_ind"/>
    <property type="match status" value="1"/>
</dbReference>
<feature type="binding site" evidence="10 13">
    <location>
        <position position="419"/>
    </location>
    <ligand>
        <name>Mn(2+)</name>
        <dbReference type="ChEBI" id="CHEBI:29035"/>
        <label>1</label>
    </ligand>
</feature>
<comment type="catalytic activity">
    <reaction evidence="1 10">
        <text>(2R)-2-phosphoglycerate = (2R)-3-phosphoglycerate</text>
        <dbReference type="Rhea" id="RHEA:15901"/>
        <dbReference type="ChEBI" id="CHEBI:58272"/>
        <dbReference type="ChEBI" id="CHEBI:58289"/>
        <dbReference type="EC" id="5.4.2.12"/>
    </reaction>
</comment>
<dbReference type="GO" id="GO:0005829">
    <property type="term" value="C:cytosol"/>
    <property type="evidence" value="ECO:0007669"/>
    <property type="project" value="TreeGrafter"/>
</dbReference>
<feature type="binding site" evidence="10 13">
    <location>
        <position position="415"/>
    </location>
    <ligand>
        <name>Mn(2+)</name>
        <dbReference type="ChEBI" id="CHEBI:29035"/>
        <label>1</label>
    </ligand>
</feature>
<comment type="cofactor">
    <cofactor evidence="10">
        <name>Mn(2+)</name>
        <dbReference type="ChEBI" id="CHEBI:29035"/>
    </cofactor>
    <text evidence="10">Binds 2 manganese ions per subunit.</text>
</comment>
<evidence type="ECO:0000259" key="14">
    <source>
        <dbReference type="Pfam" id="PF01676"/>
    </source>
</evidence>
<dbReference type="SUPFAM" id="SSF64158">
    <property type="entry name" value="2,3-Bisphosphoglycerate-independent phosphoglycerate mutase, substrate-binding domain"/>
    <property type="match status" value="1"/>
</dbReference>
<feature type="domain" description="Metalloenzyme" evidence="14">
    <location>
        <begin position="18"/>
        <end position="512"/>
    </location>
</feature>
<proteinExistence type="inferred from homology"/>
<evidence type="ECO:0000256" key="1">
    <source>
        <dbReference type="ARBA" id="ARBA00000370"/>
    </source>
</evidence>
<dbReference type="STRING" id="370438.PTH_2720"/>
<dbReference type="InterPro" id="IPR036646">
    <property type="entry name" value="PGAM_B_sf"/>
</dbReference>
<keyword evidence="17" id="KW-1185">Reference proteome</keyword>
<feature type="binding site" evidence="10 13">
    <location>
        <position position="457"/>
    </location>
    <ligand>
        <name>Mn(2+)</name>
        <dbReference type="ChEBI" id="CHEBI:29035"/>
        <label>2</label>
    </ligand>
</feature>
<dbReference type="GO" id="GO:0004619">
    <property type="term" value="F:phosphoglycerate mutase activity"/>
    <property type="evidence" value="ECO:0007669"/>
    <property type="project" value="UniProtKB-UniRule"/>
</dbReference>
<evidence type="ECO:0000256" key="11">
    <source>
        <dbReference type="PIRSR" id="PIRSR001492-1"/>
    </source>
</evidence>
<evidence type="ECO:0000313" key="17">
    <source>
        <dbReference type="Proteomes" id="UP000006556"/>
    </source>
</evidence>
<dbReference type="HOGENOM" id="CLU_026099_2_0_9"/>
<dbReference type="InterPro" id="IPR005995">
    <property type="entry name" value="Pgm_bpd_ind"/>
</dbReference>
<comment type="subunit">
    <text evidence="10">Monomer.</text>
</comment>
<dbReference type="GO" id="GO:0006007">
    <property type="term" value="P:glucose catabolic process"/>
    <property type="evidence" value="ECO:0007669"/>
    <property type="project" value="InterPro"/>
</dbReference>